<dbReference type="InterPro" id="IPR005467">
    <property type="entry name" value="His_kinase_dom"/>
</dbReference>
<dbReference type="GO" id="GO:0005886">
    <property type="term" value="C:plasma membrane"/>
    <property type="evidence" value="ECO:0007669"/>
    <property type="project" value="TreeGrafter"/>
</dbReference>
<evidence type="ECO:0000256" key="4">
    <source>
        <dbReference type="ARBA" id="ARBA00022553"/>
    </source>
</evidence>
<comment type="catalytic activity">
    <reaction evidence="1">
        <text>ATP + protein L-histidine = ADP + protein N-phospho-L-histidine.</text>
        <dbReference type="EC" id="2.7.13.3"/>
    </reaction>
</comment>
<gene>
    <name evidence="15" type="ORF">KTT_36110</name>
</gene>
<evidence type="ECO:0000256" key="9">
    <source>
        <dbReference type="ARBA" id="ARBA00022840"/>
    </source>
</evidence>
<evidence type="ECO:0000256" key="10">
    <source>
        <dbReference type="ARBA" id="ARBA00022989"/>
    </source>
</evidence>
<dbReference type="Gene3D" id="1.20.120.620">
    <property type="entry name" value="Backbone structure of the membrane domain of e. Coli histidine kinase receptor kdpd"/>
    <property type="match status" value="1"/>
</dbReference>
<dbReference type="PANTHER" id="PTHR45569">
    <property type="entry name" value="SENSOR PROTEIN KDPD"/>
    <property type="match status" value="1"/>
</dbReference>
<dbReference type="PROSITE" id="PS50109">
    <property type="entry name" value="HIS_KIN"/>
    <property type="match status" value="1"/>
</dbReference>
<reference evidence="16" key="1">
    <citation type="submission" date="2018-12" db="EMBL/GenBank/DDBJ databases">
        <title>Tengunoibacter tsumagoiensis gen. nov., sp. nov., Dictyobacter kobayashii sp. nov., D. alpinus sp. nov., and D. joshuensis sp. nov. and description of Dictyobacteraceae fam. nov. within the order Ktedonobacterales isolated from Tengu-no-mugimeshi.</title>
        <authorList>
            <person name="Wang C.M."/>
            <person name="Zheng Y."/>
            <person name="Sakai Y."/>
            <person name="Toyoda A."/>
            <person name="Minakuchi Y."/>
            <person name="Abe K."/>
            <person name="Yokota A."/>
            <person name="Yabe S."/>
        </authorList>
    </citation>
    <scope>NUCLEOTIDE SEQUENCE [LARGE SCALE GENOMIC DNA]</scope>
    <source>
        <strain evidence="16">Uno3</strain>
    </source>
</reference>
<accession>A0A402A3V2</accession>
<comment type="subcellular location">
    <subcellularLocation>
        <location evidence="2">Membrane</location>
        <topology evidence="2">Multi-pass membrane protein</topology>
    </subcellularLocation>
</comment>
<evidence type="ECO:0000256" key="11">
    <source>
        <dbReference type="ARBA" id="ARBA00023012"/>
    </source>
</evidence>
<dbReference type="InterPro" id="IPR003661">
    <property type="entry name" value="HisK_dim/P_dom"/>
</dbReference>
<dbReference type="GO" id="GO:0005524">
    <property type="term" value="F:ATP binding"/>
    <property type="evidence" value="ECO:0007669"/>
    <property type="project" value="UniProtKB-KW"/>
</dbReference>
<dbReference type="Pfam" id="PF02518">
    <property type="entry name" value="HATPase_c"/>
    <property type="match status" value="1"/>
</dbReference>
<proteinExistence type="predicted"/>
<evidence type="ECO:0000256" key="13">
    <source>
        <dbReference type="SAM" id="Phobius"/>
    </source>
</evidence>
<evidence type="ECO:0000256" key="7">
    <source>
        <dbReference type="ARBA" id="ARBA00022741"/>
    </source>
</evidence>
<dbReference type="EMBL" id="BIFR01000001">
    <property type="protein sequence ID" value="GCE13752.1"/>
    <property type="molecule type" value="Genomic_DNA"/>
</dbReference>
<dbReference type="OrthoDB" id="9806130at2"/>
<dbReference type="InterPro" id="IPR029016">
    <property type="entry name" value="GAF-like_dom_sf"/>
</dbReference>
<evidence type="ECO:0000256" key="5">
    <source>
        <dbReference type="ARBA" id="ARBA00022679"/>
    </source>
</evidence>
<dbReference type="Gene3D" id="3.30.450.40">
    <property type="match status" value="1"/>
</dbReference>
<feature type="transmembrane region" description="Helical" evidence="13">
    <location>
        <begin position="53"/>
        <end position="69"/>
    </location>
</feature>
<keyword evidence="7" id="KW-0547">Nucleotide-binding</keyword>
<dbReference type="SUPFAM" id="SSF55781">
    <property type="entry name" value="GAF domain-like"/>
    <property type="match status" value="1"/>
</dbReference>
<feature type="transmembrane region" description="Helical" evidence="13">
    <location>
        <begin position="26"/>
        <end position="47"/>
    </location>
</feature>
<sequence>MSVLRPSKQINQPTVETNIESFWHHYLIDTLLAVAGTSLVTVLIYAFQLYPRIPNISIIYLLVVLPLASTRGRYAAVMASIIAFLTFDFFLVPPLFVLTIYRTEEWIALVVFLVDALLTGQLAAALRLRVQEARRRERETRILYELVQATNNVENAEQMLATIAQSVVMVFSSWGVRECAILLPDAQGKLTIQANAPHTLDSLALSSDEYALASDVMRRGEIQGIHDTALVPQETWRSAQRVIIHNATTSSHSRLLLLPLSTGHHVLGVMRLRIQGGLHRFPGETRPEEEHVPSTRTAFFWTFIDQATSVIERVRLQRENLRIEILQRTDALRSALLSSVSHDLRTPLSSIKAAASSLQQEDIQWDEETKRSFARTIEREADRLNRLVGNLLDMSRIEEGALKPEKELYPLPDLLDDVLERLHTLLQGRTINKNYAEDLPPVELDYLQMDQVLTNLIENAVRYTPPGSPIDIRAEQVGHEALIQVADRGPGIPPADRERVFDKFFRVTNTRPNIGSRTGSGLGLAVCKGLVEAHGGRIWLEAREGGGTIFFVALPIPVTEQGATQAISRS</sequence>
<dbReference type="SUPFAM" id="SSF47384">
    <property type="entry name" value="Homodimeric domain of signal transducing histidine kinase"/>
    <property type="match status" value="1"/>
</dbReference>
<dbReference type="SMART" id="SM00388">
    <property type="entry name" value="HisKA"/>
    <property type="match status" value="1"/>
</dbReference>
<dbReference type="SUPFAM" id="SSF55874">
    <property type="entry name" value="ATPase domain of HSP90 chaperone/DNA topoisomerase II/histidine kinase"/>
    <property type="match status" value="1"/>
</dbReference>
<dbReference type="SMART" id="SM00387">
    <property type="entry name" value="HATPase_c"/>
    <property type="match status" value="1"/>
</dbReference>
<evidence type="ECO:0000313" key="15">
    <source>
        <dbReference type="EMBL" id="GCE13752.1"/>
    </source>
</evidence>
<dbReference type="Gene3D" id="1.10.287.130">
    <property type="match status" value="1"/>
</dbReference>
<keyword evidence="12 13" id="KW-0472">Membrane</keyword>
<evidence type="ECO:0000256" key="6">
    <source>
        <dbReference type="ARBA" id="ARBA00022692"/>
    </source>
</evidence>
<dbReference type="InterPro" id="IPR004358">
    <property type="entry name" value="Sig_transdc_His_kin-like_C"/>
</dbReference>
<dbReference type="FunFam" id="3.30.565.10:FF:000006">
    <property type="entry name" value="Sensor histidine kinase WalK"/>
    <property type="match status" value="1"/>
</dbReference>
<dbReference type="Pfam" id="PF00512">
    <property type="entry name" value="HisKA"/>
    <property type="match status" value="1"/>
</dbReference>
<evidence type="ECO:0000256" key="3">
    <source>
        <dbReference type="ARBA" id="ARBA00012438"/>
    </source>
</evidence>
<keyword evidence="6 13" id="KW-0812">Transmembrane</keyword>
<feature type="domain" description="Histidine kinase" evidence="14">
    <location>
        <begin position="339"/>
        <end position="558"/>
    </location>
</feature>
<dbReference type="Proteomes" id="UP000287352">
    <property type="component" value="Unassembled WGS sequence"/>
</dbReference>
<feature type="transmembrane region" description="Helical" evidence="13">
    <location>
        <begin position="106"/>
        <end position="128"/>
    </location>
</feature>
<evidence type="ECO:0000259" key="14">
    <source>
        <dbReference type="PROSITE" id="PS50109"/>
    </source>
</evidence>
<evidence type="ECO:0000256" key="2">
    <source>
        <dbReference type="ARBA" id="ARBA00004141"/>
    </source>
</evidence>
<dbReference type="PRINTS" id="PR00344">
    <property type="entry name" value="BCTRLSENSOR"/>
</dbReference>
<keyword evidence="5" id="KW-0808">Transferase</keyword>
<dbReference type="PANTHER" id="PTHR45569:SF1">
    <property type="entry name" value="SENSOR PROTEIN KDPD"/>
    <property type="match status" value="1"/>
</dbReference>
<dbReference type="Gene3D" id="3.30.565.10">
    <property type="entry name" value="Histidine kinase-like ATPase, C-terminal domain"/>
    <property type="match status" value="1"/>
</dbReference>
<evidence type="ECO:0000256" key="1">
    <source>
        <dbReference type="ARBA" id="ARBA00000085"/>
    </source>
</evidence>
<evidence type="ECO:0000256" key="12">
    <source>
        <dbReference type="ARBA" id="ARBA00023136"/>
    </source>
</evidence>
<keyword evidence="8" id="KW-0418">Kinase</keyword>
<dbReference type="AlphaFoldDB" id="A0A402A3V2"/>
<dbReference type="InterPro" id="IPR036890">
    <property type="entry name" value="HATPase_C_sf"/>
</dbReference>
<dbReference type="EC" id="2.7.13.3" evidence="3"/>
<dbReference type="CDD" id="cd00075">
    <property type="entry name" value="HATPase"/>
    <property type="match status" value="1"/>
</dbReference>
<keyword evidence="9" id="KW-0067">ATP-binding</keyword>
<keyword evidence="10 13" id="KW-1133">Transmembrane helix</keyword>
<dbReference type="CDD" id="cd00082">
    <property type="entry name" value="HisKA"/>
    <property type="match status" value="1"/>
</dbReference>
<dbReference type="InterPro" id="IPR036097">
    <property type="entry name" value="HisK_dim/P_sf"/>
</dbReference>
<comment type="caution">
    <text evidence="15">The sequence shown here is derived from an EMBL/GenBank/DDBJ whole genome shotgun (WGS) entry which is preliminary data.</text>
</comment>
<evidence type="ECO:0000313" key="16">
    <source>
        <dbReference type="Proteomes" id="UP000287352"/>
    </source>
</evidence>
<feature type="transmembrane region" description="Helical" evidence="13">
    <location>
        <begin position="76"/>
        <end position="100"/>
    </location>
</feature>
<dbReference type="RefSeq" id="WP_126581253.1">
    <property type="nucleotide sequence ID" value="NZ_BIFR01000001.1"/>
</dbReference>
<keyword evidence="16" id="KW-1185">Reference proteome</keyword>
<dbReference type="InterPro" id="IPR038318">
    <property type="entry name" value="KdpD_sf"/>
</dbReference>
<name>A0A402A3V2_9CHLR</name>
<dbReference type="InterPro" id="IPR025201">
    <property type="entry name" value="KdpD_TM"/>
</dbReference>
<dbReference type="InterPro" id="IPR003594">
    <property type="entry name" value="HATPase_dom"/>
</dbReference>
<protein>
    <recommendedName>
        <fullName evidence="3">histidine kinase</fullName>
        <ecNumber evidence="3">2.7.13.3</ecNumber>
    </recommendedName>
</protein>
<dbReference type="GO" id="GO:0000155">
    <property type="term" value="F:phosphorelay sensor kinase activity"/>
    <property type="evidence" value="ECO:0007669"/>
    <property type="project" value="InterPro"/>
</dbReference>
<keyword evidence="4" id="KW-0597">Phosphoprotein</keyword>
<organism evidence="15 16">
    <name type="scientific">Tengunoibacter tsumagoiensis</name>
    <dbReference type="NCBI Taxonomy" id="2014871"/>
    <lineage>
        <taxon>Bacteria</taxon>
        <taxon>Bacillati</taxon>
        <taxon>Chloroflexota</taxon>
        <taxon>Ktedonobacteria</taxon>
        <taxon>Ktedonobacterales</taxon>
        <taxon>Dictyobacteraceae</taxon>
        <taxon>Tengunoibacter</taxon>
    </lineage>
</organism>
<dbReference type="Pfam" id="PF13493">
    <property type="entry name" value="DUF4118"/>
    <property type="match status" value="1"/>
</dbReference>
<dbReference type="InterPro" id="IPR052023">
    <property type="entry name" value="Histidine_kinase_KdpD"/>
</dbReference>
<evidence type="ECO:0000256" key="8">
    <source>
        <dbReference type="ARBA" id="ARBA00022777"/>
    </source>
</evidence>
<keyword evidence="11" id="KW-0902">Two-component regulatory system</keyword>